<feature type="domain" description="Phospholipid/glycerol acyltransferase" evidence="5">
    <location>
        <begin position="71"/>
        <end position="185"/>
    </location>
</feature>
<reference evidence="7" key="1">
    <citation type="submission" date="2017-06" db="EMBL/GenBank/DDBJ databases">
        <authorList>
            <person name="Varghese N."/>
            <person name="Submissions S."/>
        </authorList>
    </citation>
    <scope>NUCLEOTIDE SEQUENCE [LARGE SCALE GENOMIC DNA]</scope>
    <source>
        <strain evidence="7">Ca-68</strain>
    </source>
</reference>
<evidence type="ECO:0000256" key="4">
    <source>
        <dbReference type="SAM" id="Phobius"/>
    </source>
</evidence>
<keyword evidence="4" id="KW-0472">Membrane</keyword>
<keyword evidence="4" id="KW-0812">Transmembrane</keyword>
<dbReference type="GO" id="GO:0006654">
    <property type="term" value="P:phosphatidic acid biosynthetic process"/>
    <property type="evidence" value="ECO:0007669"/>
    <property type="project" value="TreeGrafter"/>
</dbReference>
<dbReference type="RefSeq" id="WP_089375882.1">
    <property type="nucleotide sequence ID" value="NZ_FZOA01000007.1"/>
</dbReference>
<dbReference type="CDD" id="cd07989">
    <property type="entry name" value="LPLAT_AGPAT-like"/>
    <property type="match status" value="1"/>
</dbReference>
<organism evidence="6 7">
    <name type="scientific">Methylobacillus rhizosphaerae</name>
    <dbReference type="NCBI Taxonomy" id="551994"/>
    <lineage>
        <taxon>Bacteria</taxon>
        <taxon>Pseudomonadati</taxon>
        <taxon>Pseudomonadota</taxon>
        <taxon>Betaproteobacteria</taxon>
        <taxon>Nitrosomonadales</taxon>
        <taxon>Methylophilaceae</taxon>
        <taxon>Methylobacillus</taxon>
    </lineage>
</organism>
<dbReference type="SUPFAM" id="SSF69593">
    <property type="entry name" value="Glycerol-3-phosphate (1)-acyltransferase"/>
    <property type="match status" value="1"/>
</dbReference>
<dbReference type="InterPro" id="IPR002123">
    <property type="entry name" value="Plipid/glycerol_acylTrfase"/>
</dbReference>
<dbReference type="EMBL" id="FZOA01000007">
    <property type="protein sequence ID" value="SNR92938.1"/>
    <property type="molecule type" value="Genomic_DNA"/>
</dbReference>
<dbReference type="AlphaFoldDB" id="A0A239AD29"/>
<gene>
    <name evidence="6" type="ORF">SAMN05192560_1792</name>
</gene>
<keyword evidence="4" id="KW-1133">Transmembrane helix</keyword>
<accession>A0A239AD29</accession>
<dbReference type="OrthoDB" id="9812274at2"/>
<dbReference type="PANTHER" id="PTHR10434">
    <property type="entry name" value="1-ACYL-SN-GLYCEROL-3-PHOSPHATE ACYLTRANSFERASE"/>
    <property type="match status" value="1"/>
</dbReference>
<dbReference type="PANTHER" id="PTHR10434:SF40">
    <property type="entry name" value="1-ACYL-SN-GLYCEROL-3-PHOSPHATE ACYLTRANSFERASE"/>
    <property type="match status" value="1"/>
</dbReference>
<keyword evidence="2 6" id="KW-0808">Transferase</keyword>
<keyword evidence="3 6" id="KW-0012">Acyltransferase</keyword>
<evidence type="ECO:0000256" key="2">
    <source>
        <dbReference type="ARBA" id="ARBA00022679"/>
    </source>
</evidence>
<dbReference type="SMART" id="SM00563">
    <property type="entry name" value="PlsC"/>
    <property type="match status" value="1"/>
</dbReference>
<protein>
    <submittedName>
        <fullName evidence="6">1-acyl-sn-glycerol-3-phosphate acyltransferase</fullName>
    </submittedName>
</protein>
<name>A0A239AD29_9PROT</name>
<evidence type="ECO:0000256" key="1">
    <source>
        <dbReference type="ARBA" id="ARBA00005189"/>
    </source>
</evidence>
<evidence type="ECO:0000256" key="3">
    <source>
        <dbReference type="ARBA" id="ARBA00023315"/>
    </source>
</evidence>
<evidence type="ECO:0000259" key="5">
    <source>
        <dbReference type="SMART" id="SM00563"/>
    </source>
</evidence>
<dbReference type="Proteomes" id="UP000198305">
    <property type="component" value="Unassembled WGS sequence"/>
</dbReference>
<keyword evidence="7" id="KW-1185">Reference proteome</keyword>
<dbReference type="Pfam" id="PF01553">
    <property type="entry name" value="Acyltransferase"/>
    <property type="match status" value="1"/>
</dbReference>
<feature type="transmembrane region" description="Helical" evidence="4">
    <location>
        <begin position="6"/>
        <end position="30"/>
    </location>
</feature>
<dbReference type="GO" id="GO:0003841">
    <property type="term" value="F:1-acylglycerol-3-phosphate O-acyltransferase activity"/>
    <property type="evidence" value="ECO:0007669"/>
    <property type="project" value="TreeGrafter"/>
</dbReference>
<sequence>MIYIRSFLYMLGMWIFTPVFTTLSLFTFPLSRRTRYILISGWARSMLWWLKVTCGLSYRVIGRENIPDHPSVILCKHQSAWETLALQQIFPPQVWVLKRELLWIPFFGWGLALTSPIAINRAAGREALKQLVSKGKERLAQGFFVVIFPEGTRVPPGTTGKYHIGGAWLATHSKSTVVPVAHNAGEYWGKNSFLKRPGTITLSIGRPIDTQGIKADALNQRVEAWIEQEMRLLDRK</sequence>
<proteinExistence type="predicted"/>
<evidence type="ECO:0000313" key="7">
    <source>
        <dbReference type="Proteomes" id="UP000198305"/>
    </source>
</evidence>
<comment type="pathway">
    <text evidence="1">Lipid metabolism.</text>
</comment>
<evidence type="ECO:0000313" key="6">
    <source>
        <dbReference type="EMBL" id="SNR92938.1"/>
    </source>
</evidence>